<protein>
    <recommendedName>
        <fullName evidence="5">Putative 3-methyladenine DNA glycosylase</fullName>
        <ecNumber evidence="5">3.2.2.-</ecNumber>
    </recommendedName>
</protein>
<dbReference type="NCBIfam" id="TIGR00567">
    <property type="entry name" value="3mg"/>
    <property type="match status" value="1"/>
</dbReference>
<reference evidence="7" key="1">
    <citation type="journal article" date="2019" name="Int. J. Syst. Evol. Microbiol.">
        <title>The Global Catalogue of Microorganisms (GCM) 10K type strain sequencing project: providing services to taxonomists for standard genome sequencing and annotation.</title>
        <authorList>
            <consortium name="The Broad Institute Genomics Platform"/>
            <consortium name="The Broad Institute Genome Sequencing Center for Infectious Disease"/>
            <person name="Wu L."/>
            <person name="Ma J."/>
        </authorList>
    </citation>
    <scope>NUCLEOTIDE SEQUENCE [LARGE SCALE GENOMIC DNA]</scope>
    <source>
        <strain evidence="7">CGMCC 4.7317</strain>
    </source>
</reference>
<dbReference type="InterPro" id="IPR036995">
    <property type="entry name" value="MPG_sf"/>
</dbReference>
<evidence type="ECO:0000256" key="3">
    <source>
        <dbReference type="ARBA" id="ARBA00022801"/>
    </source>
</evidence>
<organism evidence="6 7">
    <name type="scientific">Longivirga aurantiaca</name>
    <dbReference type="NCBI Taxonomy" id="1837743"/>
    <lineage>
        <taxon>Bacteria</taxon>
        <taxon>Bacillati</taxon>
        <taxon>Actinomycetota</taxon>
        <taxon>Actinomycetes</taxon>
        <taxon>Sporichthyales</taxon>
        <taxon>Sporichthyaceae</taxon>
        <taxon>Longivirga</taxon>
    </lineage>
</organism>
<evidence type="ECO:0000313" key="6">
    <source>
        <dbReference type="EMBL" id="MFC6238610.1"/>
    </source>
</evidence>
<proteinExistence type="inferred from homology"/>
<keyword evidence="3 5" id="KW-0378">Hydrolase</keyword>
<keyword evidence="4 5" id="KW-0234">DNA repair</keyword>
<dbReference type="InterPro" id="IPR011034">
    <property type="entry name" value="Formyl_transferase-like_C_sf"/>
</dbReference>
<accession>A0ABW1T2W6</accession>
<dbReference type="PANTHER" id="PTHR10429">
    <property type="entry name" value="DNA-3-METHYLADENINE GLYCOSYLASE"/>
    <property type="match status" value="1"/>
</dbReference>
<dbReference type="CDD" id="cd00540">
    <property type="entry name" value="AAG"/>
    <property type="match status" value="1"/>
</dbReference>
<keyword evidence="7" id="KW-1185">Reference proteome</keyword>
<keyword evidence="2 5" id="KW-0227">DNA damage</keyword>
<dbReference type="InterPro" id="IPR003180">
    <property type="entry name" value="MPG"/>
</dbReference>
<sequence length="196" mass="20611">MAGVLPRSFYARPADVVAPELLGCVVEAETAEGLVSVRLTEVEAYAGEDDAASHAWRGPTPRTEVMFGPPGHVYVYFTYGMHWCANLVCASDGVAAAVLLRAGEVVVGEPLARERRGAKPPGRRLASGPANLARALGLDGAWHGADVTRAAGRLRVRAGTPPLEVSAGPRVGITRAVDVPWRFTIPGEPTVSAPRP</sequence>
<dbReference type="PANTHER" id="PTHR10429:SF0">
    <property type="entry name" value="DNA-3-METHYLADENINE GLYCOSYLASE"/>
    <property type="match status" value="1"/>
</dbReference>
<evidence type="ECO:0000256" key="5">
    <source>
        <dbReference type="HAMAP-Rule" id="MF_00527"/>
    </source>
</evidence>
<evidence type="ECO:0000313" key="7">
    <source>
        <dbReference type="Proteomes" id="UP001596138"/>
    </source>
</evidence>
<dbReference type="Pfam" id="PF02245">
    <property type="entry name" value="Pur_DNA_glyco"/>
    <property type="match status" value="1"/>
</dbReference>
<dbReference type="SUPFAM" id="SSF50486">
    <property type="entry name" value="FMT C-terminal domain-like"/>
    <property type="match status" value="1"/>
</dbReference>
<dbReference type="GO" id="GO:0016798">
    <property type="term" value="F:hydrolase activity, acting on glycosyl bonds"/>
    <property type="evidence" value="ECO:0007669"/>
    <property type="project" value="UniProtKB-KW"/>
</dbReference>
<comment type="caution">
    <text evidence="6">The sequence shown here is derived from an EMBL/GenBank/DDBJ whole genome shotgun (WGS) entry which is preliminary data.</text>
</comment>
<comment type="similarity">
    <text evidence="1 5">Belongs to the DNA glycosylase MPG family.</text>
</comment>
<dbReference type="EMBL" id="JBHSTI010000008">
    <property type="protein sequence ID" value="MFC6238610.1"/>
    <property type="molecule type" value="Genomic_DNA"/>
</dbReference>
<name>A0ABW1T2W6_9ACTN</name>
<dbReference type="NCBIfam" id="NF002003">
    <property type="entry name" value="PRK00802.1-3"/>
    <property type="match status" value="1"/>
</dbReference>
<dbReference type="Gene3D" id="3.10.300.10">
    <property type="entry name" value="Methylpurine-DNA glycosylase (MPG)"/>
    <property type="match status" value="1"/>
</dbReference>
<gene>
    <name evidence="6" type="ORF">ACFQGU_12050</name>
</gene>
<dbReference type="RefSeq" id="WP_386766964.1">
    <property type="nucleotide sequence ID" value="NZ_JBHSTI010000008.1"/>
</dbReference>
<dbReference type="HAMAP" id="MF_00527">
    <property type="entry name" value="3MGH"/>
    <property type="match status" value="1"/>
</dbReference>
<dbReference type="EC" id="3.2.2.-" evidence="5"/>
<dbReference type="Proteomes" id="UP001596138">
    <property type="component" value="Unassembled WGS sequence"/>
</dbReference>
<evidence type="ECO:0000256" key="1">
    <source>
        <dbReference type="ARBA" id="ARBA00009232"/>
    </source>
</evidence>
<keyword evidence="6" id="KW-0326">Glycosidase</keyword>
<evidence type="ECO:0000256" key="2">
    <source>
        <dbReference type="ARBA" id="ARBA00022763"/>
    </source>
</evidence>
<evidence type="ECO:0000256" key="4">
    <source>
        <dbReference type="ARBA" id="ARBA00023204"/>
    </source>
</evidence>